<dbReference type="InterPro" id="IPR020843">
    <property type="entry name" value="ER"/>
</dbReference>
<dbReference type="InterPro" id="IPR014182">
    <property type="entry name" value="ADH_Zn_typ-1"/>
</dbReference>
<comment type="caution">
    <text evidence="4">The sequence shown here is derived from an EMBL/GenBank/DDBJ whole genome shotgun (WGS) entry which is preliminary data.</text>
</comment>
<sequence>MKAIGYATPGPLTADGPFLAFDAPTPTLRPRDLLVRVKALSVNPVDMKLRAGAAPEAGQTRILGFDAAGVVEAVGPDVTGYKVGDEVAYAGVIDRAGSNAELQAVDERIVGRKPKTLGFADAAALPLTSITAWELLFDRLRVPFGDKSASGSLLIVSGAGGVGSILTQLARRLTGLTVISTASRPESVEWCLKQGAHHVIDHRQPLDEGLKAIGIPEVDYVAALGGTEGHLPAIVRSLKPQGAMAVIDDPKTLDIMPFKRKALSVHWELMFTRPLFNTPDIEEQRRLLNTVADLVDDGVLKTTATAHLGALSVETLTEAHRRIESGRTIGKVVLDGF</sequence>
<evidence type="ECO:0000313" key="5">
    <source>
        <dbReference type="Proteomes" id="UP000606044"/>
    </source>
</evidence>
<dbReference type="RefSeq" id="WP_188583305.1">
    <property type="nucleotide sequence ID" value="NZ_BMCT01000008.1"/>
</dbReference>
<dbReference type="InterPro" id="IPR051603">
    <property type="entry name" value="Zinc-ADH_QOR/CCCR"/>
</dbReference>
<evidence type="ECO:0000313" key="4">
    <source>
        <dbReference type="EMBL" id="GGF81185.1"/>
    </source>
</evidence>
<name>A0A917FHG7_9HYPH</name>
<evidence type="ECO:0000259" key="3">
    <source>
        <dbReference type="SMART" id="SM00829"/>
    </source>
</evidence>
<dbReference type="EMBL" id="BMCT01000008">
    <property type="protein sequence ID" value="GGF81185.1"/>
    <property type="molecule type" value="Genomic_DNA"/>
</dbReference>
<dbReference type="CDD" id="cd08252">
    <property type="entry name" value="AL_MDR"/>
    <property type="match status" value="1"/>
</dbReference>
<protein>
    <recommendedName>
        <fullName evidence="2">Zinc-type alcohol dehydrogenase-like protein</fullName>
    </recommendedName>
</protein>
<dbReference type="Proteomes" id="UP000606044">
    <property type="component" value="Unassembled WGS sequence"/>
</dbReference>
<keyword evidence="1" id="KW-0521">NADP</keyword>
<evidence type="ECO:0000256" key="1">
    <source>
        <dbReference type="ARBA" id="ARBA00022857"/>
    </source>
</evidence>
<keyword evidence="2" id="KW-0862">Zinc</keyword>
<dbReference type="SUPFAM" id="SSF51735">
    <property type="entry name" value="NAD(P)-binding Rossmann-fold domains"/>
    <property type="match status" value="1"/>
</dbReference>
<dbReference type="NCBIfam" id="TIGR02817">
    <property type="entry name" value="adh_fam_1"/>
    <property type="match status" value="1"/>
</dbReference>
<keyword evidence="2" id="KW-0560">Oxidoreductase</keyword>
<dbReference type="InterPro" id="IPR036291">
    <property type="entry name" value="NAD(P)-bd_dom_sf"/>
</dbReference>
<dbReference type="Gene3D" id="3.40.50.720">
    <property type="entry name" value="NAD(P)-binding Rossmann-like Domain"/>
    <property type="match status" value="1"/>
</dbReference>
<gene>
    <name evidence="4" type="ORF">GCM10007301_46640</name>
</gene>
<feature type="domain" description="Enoyl reductase (ER)" evidence="3">
    <location>
        <begin position="16"/>
        <end position="334"/>
    </location>
</feature>
<evidence type="ECO:0000256" key="2">
    <source>
        <dbReference type="RuleBase" id="RU364000"/>
    </source>
</evidence>
<reference evidence="4" key="2">
    <citation type="submission" date="2020-09" db="EMBL/GenBank/DDBJ databases">
        <authorList>
            <person name="Sun Q."/>
            <person name="Sedlacek I."/>
        </authorList>
    </citation>
    <scope>NUCLEOTIDE SEQUENCE</scope>
    <source>
        <strain evidence="4">CCM 7897</strain>
    </source>
</reference>
<dbReference type="Gene3D" id="3.90.180.10">
    <property type="entry name" value="Medium-chain alcohol dehydrogenases, catalytic domain"/>
    <property type="match status" value="1"/>
</dbReference>
<comment type="similarity">
    <text evidence="2">Belongs to the zinc-containing alcohol dehydrogenase family. Quinone oxidoreductase subfamily.</text>
</comment>
<keyword evidence="2" id="KW-0479">Metal-binding</keyword>
<dbReference type="GO" id="GO:0016491">
    <property type="term" value="F:oxidoreductase activity"/>
    <property type="evidence" value="ECO:0007669"/>
    <property type="project" value="UniProtKB-KW"/>
</dbReference>
<dbReference type="Pfam" id="PF08240">
    <property type="entry name" value="ADH_N"/>
    <property type="match status" value="1"/>
</dbReference>
<dbReference type="AlphaFoldDB" id="A0A917FHG7"/>
<proteinExistence type="inferred from homology"/>
<dbReference type="GO" id="GO:0008270">
    <property type="term" value="F:zinc ion binding"/>
    <property type="evidence" value="ECO:0007669"/>
    <property type="project" value="InterPro"/>
</dbReference>
<dbReference type="SUPFAM" id="SSF50129">
    <property type="entry name" value="GroES-like"/>
    <property type="match status" value="1"/>
</dbReference>
<organism evidence="4 5">
    <name type="scientific">Azorhizobium oxalatiphilum</name>
    <dbReference type="NCBI Taxonomy" id="980631"/>
    <lineage>
        <taxon>Bacteria</taxon>
        <taxon>Pseudomonadati</taxon>
        <taxon>Pseudomonadota</taxon>
        <taxon>Alphaproteobacteria</taxon>
        <taxon>Hyphomicrobiales</taxon>
        <taxon>Xanthobacteraceae</taxon>
        <taxon>Azorhizobium</taxon>
    </lineage>
</organism>
<dbReference type="InterPro" id="IPR011032">
    <property type="entry name" value="GroES-like_sf"/>
</dbReference>
<dbReference type="InterPro" id="IPR013154">
    <property type="entry name" value="ADH-like_N"/>
</dbReference>
<reference evidence="4" key="1">
    <citation type="journal article" date="2014" name="Int. J. Syst. Evol. Microbiol.">
        <title>Complete genome sequence of Corynebacterium casei LMG S-19264T (=DSM 44701T), isolated from a smear-ripened cheese.</title>
        <authorList>
            <consortium name="US DOE Joint Genome Institute (JGI-PGF)"/>
            <person name="Walter F."/>
            <person name="Albersmeier A."/>
            <person name="Kalinowski J."/>
            <person name="Ruckert C."/>
        </authorList>
    </citation>
    <scope>NUCLEOTIDE SEQUENCE</scope>
    <source>
        <strain evidence="4">CCM 7897</strain>
    </source>
</reference>
<keyword evidence="5" id="KW-1185">Reference proteome</keyword>
<dbReference type="Pfam" id="PF13602">
    <property type="entry name" value="ADH_zinc_N_2"/>
    <property type="match status" value="1"/>
</dbReference>
<dbReference type="PANTHER" id="PTHR44154:SF1">
    <property type="entry name" value="QUINONE OXIDOREDUCTASE"/>
    <property type="match status" value="1"/>
</dbReference>
<dbReference type="SMART" id="SM00829">
    <property type="entry name" value="PKS_ER"/>
    <property type="match status" value="1"/>
</dbReference>
<dbReference type="PANTHER" id="PTHR44154">
    <property type="entry name" value="QUINONE OXIDOREDUCTASE"/>
    <property type="match status" value="1"/>
</dbReference>
<accession>A0A917FHG7</accession>